<comment type="caution">
    <text evidence="2">The sequence shown here is derived from an EMBL/GenBank/DDBJ whole genome shotgun (WGS) entry which is preliminary data.</text>
</comment>
<sequence>MPFSEPFYSDPMTTLGSSALIKTAQRQSQDGSTNGGTGSDQQIQSTPKKYSRPPTHSTRNMYLINQLGL</sequence>
<evidence type="ECO:0000313" key="2">
    <source>
        <dbReference type="EMBL" id="KAF3508508.1"/>
    </source>
</evidence>
<dbReference type="Proteomes" id="UP000712600">
    <property type="component" value="Unassembled WGS sequence"/>
</dbReference>
<protein>
    <submittedName>
        <fullName evidence="2">Uncharacterized protein</fullName>
    </submittedName>
</protein>
<feature type="compositionally biased region" description="Polar residues" evidence="1">
    <location>
        <begin position="39"/>
        <end position="60"/>
    </location>
</feature>
<evidence type="ECO:0000313" key="3">
    <source>
        <dbReference type="Proteomes" id="UP000712600"/>
    </source>
</evidence>
<dbReference type="AlphaFoldDB" id="A0A8S9NU64"/>
<feature type="region of interest" description="Disordered" evidence="1">
    <location>
        <begin position="23"/>
        <end position="69"/>
    </location>
</feature>
<gene>
    <name evidence="2" type="ORF">F2Q69_00003042</name>
</gene>
<dbReference type="EMBL" id="QGKX02001521">
    <property type="protein sequence ID" value="KAF3508508.1"/>
    <property type="molecule type" value="Genomic_DNA"/>
</dbReference>
<reference evidence="2" key="1">
    <citation type="submission" date="2019-12" db="EMBL/GenBank/DDBJ databases">
        <title>Genome sequencing and annotation of Brassica cretica.</title>
        <authorList>
            <person name="Studholme D.J."/>
            <person name="Sarris P."/>
        </authorList>
    </citation>
    <scope>NUCLEOTIDE SEQUENCE</scope>
    <source>
        <strain evidence="2">PFS-109/04</strain>
        <tissue evidence="2">Leaf</tissue>
    </source>
</reference>
<name>A0A8S9NU64_BRACR</name>
<organism evidence="2 3">
    <name type="scientific">Brassica cretica</name>
    <name type="common">Mustard</name>
    <dbReference type="NCBI Taxonomy" id="69181"/>
    <lineage>
        <taxon>Eukaryota</taxon>
        <taxon>Viridiplantae</taxon>
        <taxon>Streptophyta</taxon>
        <taxon>Embryophyta</taxon>
        <taxon>Tracheophyta</taxon>
        <taxon>Spermatophyta</taxon>
        <taxon>Magnoliopsida</taxon>
        <taxon>eudicotyledons</taxon>
        <taxon>Gunneridae</taxon>
        <taxon>Pentapetalae</taxon>
        <taxon>rosids</taxon>
        <taxon>malvids</taxon>
        <taxon>Brassicales</taxon>
        <taxon>Brassicaceae</taxon>
        <taxon>Brassiceae</taxon>
        <taxon>Brassica</taxon>
    </lineage>
</organism>
<evidence type="ECO:0000256" key="1">
    <source>
        <dbReference type="SAM" id="MobiDB-lite"/>
    </source>
</evidence>
<proteinExistence type="predicted"/>
<accession>A0A8S9NU64</accession>